<evidence type="ECO:0000256" key="8">
    <source>
        <dbReference type="ARBA" id="ARBA00023288"/>
    </source>
</evidence>
<feature type="region of interest" description="Disordered" evidence="9">
    <location>
        <begin position="31"/>
        <end position="54"/>
    </location>
</feature>
<dbReference type="EMBL" id="LZPO01072703">
    <property type="protein sequence ID" value="OBS69340.1"/>
    <property type="molecule type" value="Genomic_DNA"/>
</dbReference>
<evidence type="ECO:0000256" key="7">
    <source>
        <dbReference type="ARBA" id="ARBA00023139"/>
    </source>
</evidence>
<name>A0A1A6GUM6_NEOLE</name>
<accession>A0A1A6GUM6</accession>
<dbReference type="OrthoDB" id="8907307at2759"/>
<feature type="compositionally biased region" description="Basic and acidic residues" evidence="9">
    <location>
        <begin position="44"/>
        <end position="54"/>
    </location>
</feature>
<protein>
    <recommendedName>
        <fullName evidence="3">Small membrane A-kinase anchor protein</fullName>
    </recommendedName>
</protein>
<keyword evidence="6" id="KW-0472">Membrane</keyword>
<keyword evidence="4" id="KW-1003">Cell membrane</keyword>
<gene>
    <name evidence="10" type="ORF">A6R68_02119</name>
</gene>
<evidence type="ECO:0000256" key="1">
    <source>
        <dbReference type="ARBA" id="ARBA00004236"/>
    </source>
</evidence>
<evidence type="ECO:0000256" key="4">
    <source>
        <dbReference type="ARBA" id="ARBA00022475"/>
    </source>
</evidence>
<dbReference type="PANTHER" id="PTHR36471:SF1">
    <property type="entry name" value="SMALL MEMBRANE A-KINASE ANCHOR PROTEIN"/>
    <property type="match status" value="1"/>
</dbReference>
<keyword evidence="5" id="KW-0519">Myristate</keyword>
<dbReference type="InterPro" id="IPR027969">
    <property type="entry name" value="Small_membr_AKAP"/>
</dbReference>
<evidence type="ECO:0000313" key="10">
    <source>
        <dbReference type="EMBL" id="OBS69340.1"/>
    </source>
</evidence>
<comment type="similarity">
    <text evidence="2">Belongs to the small membrane AKAP family.</text>
</comment>
<comment type="caution">
    <text evidence="10">The sequence shown here is derived from an EMBL/GenBank/DDBJ whole genome shotgun (WGS) entry which is preliminary data.</text>
</comment>
<keyword evidence="7" id="KW-0564">Palmitate</keyword>
<dbReference type="Proteomes" id="UP000092124">
    <property type="component" value="Unassembled WGS sequence"/>
</dbReference>
<dbReference type="STRING" id="56216.A0A1A6GUM6"/>
<evidence type="ECO:0000313" key="11">
    <source>
        <dbReference type="Proteomes" id="UP000092124"/>
    </source>
</evidence>
<feature type="non-terminal residue" evidence="10">
    <location>
        <position position="102"/>
    </location>
</feature>
<keyword evidence="8" id="KW-0449">Lipoprotein</keyword>
<sequence length="102" mass="11615">MGCMKSKQTFPFPTTLDIDKLHESEEAFMKDGSCQHRTPSPDKPQVEEGEVKKLPEPSPVVLEFAERLANEILQDALQQWACENIKYYNIPYIESEGSDTPI</sequence>
<evidence type="ECO:0000256" key="3">
    <source>
        <dbReference type="ARBA" id="ARBA00016882"/>
    </source>
</evidence>
<evidence type="ECO:0000256" key="2">
    <source>
        <dbReference type="ARBA" id="ARBA00007307"/>
    </source>
</evidence>
<dbReference type="Pfam" id="PF15127">
    <property type="entry name" value="SmAKAP"/>
    <property type="match status" value="1"/>
</dbReference>
<dbReference type="GO" id="GO:0005886">
    <property type="term" value="C:plasma membrane"/>
    <property type="evidence" value="ECO:0007669"/>
    <property type="project" value="UniProtKB-SubCell"/>
</dbReference>
<dbReference type="PANTHER" id="PTHR36471">
    <property type="entry name" value="SMALL MEMBRANE A-KINASE ANCHOR PROTEIN"/>
    <property type="match status" value="1"/>
</dbReference>
<organism evidence="10 11">
    <name type="scientific">Neotoma lepida</name>
    <name type="common">Desert woodrat</name>
    <dbReference type="NCBI Taxonomy" id="56216"/>
    <lineage>
        <taxon>Eukaryota</taxon>
        <taxon>Metazoa</taxon>
        <taxon>Chordata</taxon>
        <taxon>Craniata</taxon>
        <taxon>Vertebrata</taxon>
        <taxon>Euteleostomi</taxon>
        <taxon>Mammalia</taxon>
        <taxon>Eutheria</taxon>
        <taxon>Euarchontoglires</taxon>
        <taxon>Glires</taxon>
        <taxon>Rodentia</taxon>
        <taxon>Myomorpha</taxon>
        <taxon>Muroidea</taxon>
        <taxon>Cricetidae</taxon>
        <taxon>Neotominae</taxon>
        <taxon>Neotoma</taxon>
    </lineage>
</organism>
<proteinExistence type="inferred from homology"/>
<reference evidence="10 11" key="1">
    <citation type="submission" date="2016-06" db="EMBL/GenBank/DDBJ databases">
        <title>The Draft Genome Sequence and Annotation of the Desert Woodrat Neotoma lepida.</title>
        <authorList>
            <person name="Campbell M."/>
            <person name="Oakeson K.F."/>
            <person name="Yandell M."/>
            <person name="Halpert J.R."/>
            <person name="Dearing D."/>
        </authorList>
    </citation>
    <scope>NUCLEOTIDE SEQUENCE [LARGE SCALE GENOMIC DNA]</scope>
    <source>
        <strain evidence="10">417</strain>
        <tissue evidence="10">Liver</tissue>
    </source>
</reference>
<evidence type="ECO:0000256" key="9">
    <source>
        <dbReference type="SAM" id="MobiDB-lite"/>
    </source>
</evidence>
<evidence type="ECO:0000256" key="6">
    <source>
        <dbReference type="ARBA" id="ARBA00023136"/>
    </source>
</evidence>
<dbReference type="GO" id="GO:0034237">
    <property type="term" value="F:protein kinase A regulatory subunit binding"/>
    <property type="evidence" value="ECO:0007669"/>
    <property type="project" value="InterPro"/>
</dbReference>
<evidence type="ECO:0000256" key="5">
    <source>
        <dbReference type="ARBA" id="ARBA00022707"/>
    </source>
</evidence>
<keyword evidence="11" id="KW-1185">Reference proteome</keyword>
<comment type="subcellular location">
    <subcellularLocation>
        <location evidence="1">Cell membrane</location>
    </subcellularLocation>
</comment>
<dbReference type="AlphaFoldDB" id="A0A1A6GUM6"/>